<gene>
    <name evidence="3" type="ORF">ACFQ1S_22175</name>
</gene>
<feature type="transmembrane region" description="Helical" evidence="1">
    <location>
        <begin position="35"/>
        <end position="58"/>
    </location>
</feature>
<reference evidence="4" key="1">
    <citation type="journal article" date="2019" name="Int. J. Syst. Evol. Microbiol.">
        <title>The Global Catalogue of Microorganisms (GCM) 10K type strain sequencing project: providing services to taxonomists for standard genome sequencing and annotation.</title>
        <authorList>
            <consortium name="The Broad Institute Genomics Platform"/>
            <consortium name="The Broad Institute Genome Sequencing Center for Infectious Disease"/>
            <person name="Wu L."/>
            <person name="Ma J."/>
        </authorList>
    </citation>
    <scope>NUCLEOTIDE SEQUENCE [LARGE SCALE GENOMIC DNA]</scope>
    <source>
        <strain evidence="4">JCM 31486</strain>
    </source>
</reference>
<feature type="domain" description="DUF6545" evidence="2">
    <location>
        <begin position="243"/>
        <end position="293"/>
    </location>
</feature>
<evidence type="ECO:0000259" key="2">
    <source>
        <dbReference type="Pfam" id="PF20182"/>
    </source>
</evidence>
<evidence type="ECO:0000313" key="4">
    <source>
        <dbReference type="Proteomes" id="UP001597045"/>
    </source>
</evidence>
<proteinExistence type="predicted"/>
<evidence type="ECO:0000256" key="1">
    <source>
        <dbReference type="SAM" id="Phobius"/>
    </source>
</evidence>
<keyword evidence="1" id="KW-0812">Transmembrane</keyword>
<accession>A0ABW3MBQ8</accession>
<feature type="non-terminal residue" evidence="3">
    <location>
        <position position="293"/>
    </location>
</feature>
<dbReference type="InterPro" id="IPR050039">
    <property type="entry name" value="MAB_1171c-like"/>
</dbReference>
<sequence>MGDWLRLYGPPLFAWALVVGRLIGPYRFDTFERRAILVCLTGVACTVTTTSPLGYLAIGDLTHIPNVARPLGHFSMLVVVSATWALMLSLSNPNSHWKSPWRTWWLLATVAAMTVAFILSDTPENNIHFASDYGDSPWVLEYWLIYISYLLPVYVILFRLTRRYAQLSARRSLRIGLHVITVGIVISAIYHVHKAVYFAALRFGWDYPAWLREPVDKYATVISMVLVLAGLTLPSWTWRAVMWLRQYRTYHRLGPLWRSLHAATPEIALSTAGFIESRLPRDLGLRLYRRVIE</sequence>
<feature type="transmembrane region" description="Helical" evidence="1">
    <location>
        <begin position="140"/>
        <end position="160"/>
    </location>
</feature>
<feature type="transmembrane region" description="Helical" evidence="1">
    <location>
        <begin position="103"/>
        <end position="120"/>
    </location>
</feature>
<feature type="transmembrane region" description="Helical" evidence="1">
    <location>
        <begin position="172"/>
        <end position="192"/>
    </location>
</feature>
<dbReference type="InterPro" id="IPR046675">
    <property type="entry name" value="DUF6545"/>
</dbReference>
<feature type="transmembrane region" description="Helical" evidence="1">
    <location>
        <begin position="218"/>
        <end position="238"/>
    </location>
</feature>
<feature type="transmembrane region" description="Helical" evidence="1">
    <location>
        <begin position="12"/>
        <end position="28"/>
    </location>
</feature>
<organism evidence="3 4">
    <name type="scientific">Kibdelosporangium lantanae</name>
    <dbReference type="NCBI Taxonomy" id="1497396"/>
    <lineage>
        <taxon>Bacteria</taxon>
        <taxon>Bacillati</taxon>
        <taxon>Actinomycetota</taxon>
        <taxon>Actinomycetes</taxon>
        <taxon>Pseudonocardiales</taxon>
        <taxon>Pseudonocardiaceae</taxon>
        <taxon>Kibdelosporangium</taxon>
    </lineage>
</organism>
<dbReference type="Proteomes" id="UP001597045">
    <property type="component" value="Unassembled WGS sequence"/>
</dbReference>
<comment type="caution">
    <text evidence="3">The sequence shown here is derived from an EMBL/GenBank/DDBJ whole genome shotgun (WGS) entry which is preliminary data.</text>
</comment>
<keyword evidence="4" id="KW-1185">Reference proteome</keyword>
<feature type="transmembrane region" description="Helical" evidence="1">
    <location>
        <begin position="70"/>
        <end position="91"/>
    </location>
</feature>
<keyword evidence="1" id="KW-0472">Membrane</keyword>
<keyword evidence="1" id="KW-1133">Transmembrane helix</keyword>
<name>A0ABW3MBQ8_9PSEU</name>
<protein>
    <submittedName>
        <fullName evidence="3">MAB_1171c family putative transporter</fullName>
    </submittedName>
</protein>
<dbReference type="Pfam" id="PF20182">
    <property type="entry name" value="DUF6545"/>
    <property type="match status" value="1"/>
</dbReference>
<dbReference type="EMBL" id="JBHTIS010001374">
    <property type="protein sequence ID" value="MFD1048051.1"/>
    <property type="molecule type" value="Genomic_DNA"/>
</dbReference>
<evidence type="ECO:0000313" key="3">
    <source>
        <dbReference type="EMBL" id="MFD1048051.1"/>
    </source>
</evidence>
<dbReference type="NCBIfam" id="NF042915">
    <property type="entry name" value="MAB_1171c_fam"/>
    <property type="match status" value="1"/>
</dbReference>